<dbReference type="EMBL" id="CM000914">
    <property type="protein sequence ID" value="EFG04441.2"/>
    <property type="molecule type" value="Genomic_DNA"/>
</dbReference>
<evidence type="ECO:0000313" key="2">
    <source>
        <dbReference type="EMBL" id="EFG04441.2"/>
    </source>
</evidence>
<organism evidence="2 3">
    <name type="scientific">Streptomyces clavuligerus</name>
    <dbReference type="NCBI Taxonomy" id="1901"/>
    <lineage>
        <taxon>Bacteria</taxon>
        <taxon>Bacillati</taxon>
        <taxon>Actinomycetota</taxon>
        <taxon>Actinomycetes</taxon>
        <taxon>Kitasatosporales</taxon>
        <taxon>Streptomycetaceae</taxon>
        <taxon>Streptomyces</taxon>
    </lineage>
</organism>
<accession>B5GMD2</accession>
<keyword evidence="3" id="KW-1185">Reference proteome</keyword>
<feature type="compositionally biased region" description="Low complexity" evidence="1">
    <location>
        <begin position="1"/>
        <end position="13"/>
    </location>
</feature>
<reference evidence="2 3" key="1">
    <citation type="journal article" date="2010" name="Genome Biol. Evol.">
        <title>The sequence of a 1.8-mb bacterial linear plasmid reveals a rich evolutionary reservoir of secondary metabolic pathways.</title>
        <authorList>
            <person name="Medema M.H."/>
            <person name="Trefzer A."/>
            <person name="Kovalchuk A."/>
            <person name="van den Berg M."/>
            <person name="Mueller U."/>
            <person name="Heijne W."/>
            <person name="Wu L."/>
            <person name="Alam M.T."/>
            <person name="Ronning C.M."/>
            <person name="Nierman W.C."/>
            <person name="Bovenberg R.A.L."/>
            <person name="Breitling R."/>
            <person name="Takano E."/>
        </authorList>
    </citation>
    <scope>NUCLEOTIDE SEQUENCE [LARGE SCALE GENOMIC DNA]</scope>
    <source>
        <strain evidence="3">ATCC 27064 / DSM 738 / JCM 4710 / NBRC 13307 / NCIMB 12785 / NRRL 3585 / VKM Ac-602</strain>
        <plasmid evidence="2">pSCL4</plasmid>
    </source>
</reference>
<gene>
    <name evidence="2" type="ORF">SCLAV_p0954</name>
</gene>
<dbReference type="AlphaFoldDB" id="B5GMD2"/>
<dbReference type="Proteomes" id="UP000002357">
    <property type="component" value="Plasmid pSCL4"/>
</dbReference>
<dbReference type="OrthoDB" id="182039at2"/>
<dbReference type="EC" id="3.5.1.4" evidence="2"/>
<sequence length="60" mass="6419">MSVPALPLSVPVPDGHEPDPRERRIDIGGVEYPCVDQVVRAGLPTMPGWRTSAAPSRSTP</sequence>
<evidence type="ECO:0000256" key="1">
    <source>
        <dbReference type="SAM" id="MobiDB-lite"/>
    </source>
</evidence>
<evidence type="ECO:0000313" key="3">
    <source>
        <dbReference type="Proteomes" id="UP000002357"/>
    </source>
</evidence>
<protein>
    <submittedName>
        <fullName evidence="2">Amidase</fullName>
        <ecNumber evidence="2">3.5.1.4</ecNumber>
    </submittedName>
</protein>
<geneLocation type="plasmid" evidence="2 3">
    <name>pSCL4</name>
</geneLocation>
<name>B5GMD2_STRCL</name>
<keyword evidence="2" id="KW-0378">Hydrolase</keyword>
<dbReference type="GO" id="GO:0004040">
    <property type="term" value="F:amidase activity"/>
    <property type="evidence" value="ECO:0007669"/>
    <property type="project" value="UniProtKB-EC"/>
</dbReference>
<keyword evidence="2" id="KW-0614">Plasmid</keyword>
<proteinExistence type="predicted"/>
<feature type="region of interest" description="Disordered" evidence="1">
    <location>
        <begin position="1"/>
        <end position="20"/>
    </location>
</feature>